<gene>
    <name evidence="4" type="ORF">SETTUDRAFT_31369</name>
</gene>
<feature type="chain" id="PRO_5004354170" description="WSC domain-containing protein" evidence="2">
    <location>
        <begin position="21"/>
        <end position="220"/>
    </location>
</feature>
<dbReference type="RefSeq" id="XP_008025049.1">
    <property type="nucleotide sequence ID" value="XM_008026858.1"/>
</dbReference>
<dbReference type="Proteomes" id="UP000016935">
    <property type="component" value="Unassembled WGS sequence"/>
</dbReference>
<dbReference type="GeneID" id="19403532"/>
<dbReference type="SMART" id="SM00321">
    <property type="entry name" value="WSC"/>
    <property type="match status" value="1"/>
</dbReference>
<dbReference type="STRING" id="671987.R0KG84"/>
<keyword evidence="5" id="KW-1185">Reference proteome</keyword>
<protein>
    <recommendedName>
        <fullName evidence="3">WSC domain-containing protein</fullName>
    </recommendedName>
</protein>
<dbReference type="Pfam" id="PF01822">
    <property type="entry name" value="WSC"/>
    <property type="match status" value="1"/>
</dbReference>
<dbReference type="EMBL" id="KB908592">
    <property type="protein sequence ID" value="EOA87067.1"/>
    <property type="molecule type" value="Genomic_DNA"/>
</dbReference>
<dbReference type="OrthoDB" id="5985073at2759"/>
<evidence type="ECO:0000256" key="1">
    <source>
        <dbReference type="SAM" id="MobiDB-lite"/>
    </source>
</evidence>
<feature type="region of interest" description="Disordered" evidence="1">
    <location>
        <begin position="82"/>
        <end position="112"/>
    </location>
</feature>
<dbReference type="HOGENOM" id="CLU_077165_0_0_1"/>
<dbReference type="InterPro" id="IPR002889">
    <property type="entry name" value="WSC_carb-bd"/>
</dbReference>
<organism evidence="4 5">
    <name type="scientific">Exserohilum turcicum (strain 28A)</name>
    <name type="common">Northern leaf blight fungus</name>
    <name type="synonym">Setosphaeria turcica</name>
    <dbReference type="NCBI Taxonomy" id="671987"/>
    <lineage>
        <taxon>Eukaryota</taxon>
        <taxon>Fungi</taxon>
        <taxon>Dikarya</taxon>
        <taxon>Ascomycota</taxon>
        <taxon>Pezizomycotina</taxon>
        <taxon>Dothideomycetes</taxon>
        <taxon>Pleosporomycetidae</taxon>
        <taxon>Pleosporales</taxon>
        <taxon>Pleosporineae</taxon>
        <taxon>Pleosporaceae</taxon>
        <taxon>Exserohilum</taxon>
    </lineage>
</organism>
<accession>R0KG84</accession>
<evidence type="ECO:0000259" key="3">
    <source>
        <dbReference type="SMART" id="SM00321"/>
    </source>
</evidence>
<proteinExistence type="predicted"/>
<evidence type="ECO:0000313" key="5">
    <source>
        <dbReference type="Proteomes" id="UP000016935"/>
    </source>
</evidence>
<sequence length="220" mass="24532">MGVNWIFVVSSLCAIGYAQGTQHVLGSPSSLSLSGNSYQCQNEPNPRTLGVTPSVVCTDSSQDNHNCSCTCTNGIIFEQPLESSLQGTRRRRGRREEEFRADLEQKEQQSLKQEEELKAELAHKDDEYLQREQDAKILYHKSEKHSSTIMAATPDEELFENVAPRDYAFFAVGGTTCWCGKIMTLPQVAISSQECNYKCSGDPSQKCGGLDRSSWYSKKV</sequence>
<evidence type="ECO:0000256" key="2">
    <source>
        <dbReference type="SAM" id="SignalP"/>
    </source>
</evidence>
<reference evidence="4 5" key="2">
    <citation type="journal article" date="2013" name="PLoS Genet.">
        <title>Comparative genome structure, secondary metabolite, and effector coding capacity across Cochliobolus pathogens.</title>
        <authorList>
            <person name="Condon B.J."/>
            <person name="Leng Y."/>
            <person name="Wu D."/>
            <person name="Bushley K.E."/>
            <person name="Ohm R.A."/>
            <person name="Otillar R."/>
            <person name="Martin J."/>
            <person name="Schackwitz W."/>
            <person name="Grimwood J."/>
            <person name="MohdZainudin N."/>
            <person name="Xue C."/>
            <person name="Wang R."/>
            <person name="Manning V.A."/>
            <person name="Dhillon B."/>
            <person name="Tu Z.J."/>
            <person name="Steffenson B.J."/>
            <person name="Salamov A."/>
            <person name="Sun H."/>
            <person name="Lowry S."/>
            <person name="LaButti K."/>
            <person name="Han J."/>
            <person name="Copeland A."/>
            <person name="Lindquist E."/>
            <person name="Barry K."/>
            <person name="Schmutz J."/>
            <person name="Baker S.E."/>
            <person name="Ciuffetti L.M."/>
            <person name="Grigoriev I.V."/>
            <person name="Zhong S."/>
            <person name="Turgeon B.G."/>
        </authorList>
    </citation>
    <scope>NUCLEOTIDE SEQUENCE [LARGE SCALE GENOMIC DNA]</scope>
    <source>
        <strain evidence="5">28A</strain>
    </source>
</reference>
<reference evidence="4 5" key="1">
    <citation type="journal article" date="2012" name="PLoS Pathog.">
        <title>Diverse lifestyles and strategies of plant pathogenesis encoded in the genomes of eighteen Dothideomycetes fungi.</title>
        <authorList>
            <person name="Ohm R.A."/>
            <person name="Feau N."/>
            <person name="Henrissat B."/>
            <person name="Schoch C.L."/>
            <person name="Horwitz B.A."/>
            <person name="Barry K.W."/>
            <person name="Condon B.J."/>
            <person name="Copeland A.C."/>
            <person name="Dhillon B."/>
            <person name="Glaser F."/>
            <person name="Hesse C.N."/>
            <person name="Kosti I."/>
            <person name="LaButti K."/>
            <person name="Lindquist E.A."/>
            <person name="Lucas S."/>
            <person name="Salamov A.A."/>
            <person name="Bradshaw R.E."/>
            <person name="Ciuffetti L."/>
            <person name="Hamelin R.C."/>
            <person name="Kema G.H.J."/>
            <person name="Lawrence C."/>
            <person name="Scott J.A."/>
            <person name="Spatafora J.W."/>
            <person name="Turgeon B.G."/>
            <person name="de Wit P.J.G.M."/>
            <person name="Zhong S."/>
            <person name="Goodwin S.B."/>
            <person name="Grigoriev I.V."/>
        </authorList>
    </citation>
    <scope>NUCLEOTIDE SEQUENCE [LARGE SCALE GENOMIC DNA]</scope>
    <source>
        <strain evidence="5">28A</strain>
    </source>
</reference>
<feature type="signal peptide" evidence="2">
    <location>
        <begin position="1"/>
        <end position="20"/>
    </location>
</feature>
<dbReference type="AlphaFoldDB" id="R0KG84"/>
<evidence type="ECO:0000313" key="4">
    <source>
        <dbReference type="EMBL" id="EOA87067.1"/>
    </source>
</evidence>
<feature type="compositionally biased region" description="Basic and acidic residues" evidence="1">
    <location>
        <begin position="94"/>
        <end position="112"/>
    </location>
</feature>
<keyword evidence="2" id="KW-0732">Signal</keyword>
<name>R0KG84_EXST2</name>
<feature type="domain" description="WSC" evidence="3">
    <location>
        <begin position="134"/>
        <end position="219"/>
    </location>
</feature>